<accession>A0A074MZL9</accession>
<name>A0A074MZL9_9SPHN</name>
<dbReference type="Gene3D" id="3.10.490.10">
    <property type="entry name" value="Gamma-glutamyl cyclotransferase-like"/>
    <property type="match status" value="1"/>
</dbReference>
<keyword evidence="3" id="KW-1185">Reference proteome</keyword>
<dbReference type="Pfam" id="PF06094">
    <property type="entry name" value="GGACT"/>
    <property type="match status" value="1"/>
</dbReference>
<dbReference type="SUPFAM" id="SSF110857">
    <property type="entry name" value="Gamma-glutamyl cyclotransferase-like"/>
    <property type="match status" value="1"/>
</dbReference>
<protein>
    <recommendedName>
        <fullName evidence="1">Gamma-glutamylcyclotransferase AIG2-like domain-containing protein</fullName>
    </recommendedName>
</protein>
<dbReference type="KEGG" id="elq:Ga0102493_111166"/>
<dbReference type="InterPro" id="IPR009288">
    <property type="entry name" value="AIG2-like_dom"/>
</dbReference>
<organism evidence="2 3">
    <name type="scientific">Erythrobacter litoralis</name>
    <dbReference type="NCBI Taxonomy" id="39960"/>
    <lineage>
        <taxon>Bacteria</taxon>
        <taxon>Pseudomonadati</taxon>
        <taxon>Pseudomonadota</taxon>
        <taxon>Alphaproteobacteria</taxon>
        <taxon>Sphingomonadales</taxon>
        <taxon>Erythrobacteraceae</taxon>
        <taxon>Erythrobacter/Porphyrobacter group</taxon>
        <taxon>Erythrobacter</taxon>
    </lineage>
</organism>
<sequence>MHLFFYGVLREGVGDWPFLAGLGMGSQASVQGALFAIPDAGGWYPALVLTRAGHAVNVVGSLHEAGDVDLAVIDAFEGPQYERMAVPVDGWEAGGSEAFAYVWTGDLPDGAEPIPHGDFAAWLAETGRPVFAGQ</sequence>
<evidence type="ECO:0000313" key="2">
    <source>
        <dbReference type="EMBL" id="KEO91057.1"/>
    </source>
</evidence>
<dbReference type="AlphaFoldDB" id="A0A074MZL9"/>
<proteinExistence type="predicted"/>
<feature type="domain" description="Gamma-glutamylcyclotransferase AIG2-like" evidence="1">
    <location>
        <begin position="3"/>
        <end position="120"/>
    </location>
</feature>
<dbReference type="EMBL" id="JMIX01000011">
    <property type="protein sequence ID" value="KEO91057.1"/>
    <property type="molecule type" value="Genomic_DNA"/>
</dbReference>
<gene>
    <name evidence="2" type="ORF">EH32_01650</name>
</gene>
<evidence type="ECO:0000259" key="1">
    <source>
        <dbReference type="Pfam" id="PF06094"/>
    </source>
</evidence>
<dbReference type="CDD" id="cd06661">
    <property type="entry name" value="GGCT_like"/>
    <property type="match status" value="1"/>
</dbReference>
<dbReference type="Proteomes" id="UP000027866">
    <property type="component" value="Unassembled WGS sequence"/>
</dbReference>
<dbReference type="InterPro" id="IPR013024">
    <property type="entry name" value="GGCT-like"/>
</dbReference>
<reference evidence="2 3" key="1">
    <citation type="submission" date="2014-04" db="EMBL/GenBank/DDBJ databases">
        <title>A comprehensive comparison of genomes of Erythrobacter spp. Strains.</title>
        <authorList>
            <person name="Zheng Q."/>
        </authorList>
    </citation>
    <scope>NUCLEOTIDE SEQUENCE [LARGE SCALE GENOMIC DNA]</scope>
    <source>
        <strain evidence="2 3">DSM 8509</strain>
    </source>
</reference>
<comment type="caution">
    <text evidence="2">The sequence shown here is derived from an EMBL/GenBank/DDBJ whole genome shotgun (WGS) entry which is preliminary data.</text>
</comment>
<dbReference type="InterPro" id="IPR036568">
    <property type="entry name" value="GGCT-like_sf"/>
</dbReference>
<dbReference type="PATRIC" id="fig|39960.10.peg.232"/>
<evidence type="ECO:0000313" key="3">
    <source>
        <dbReference type="Proteomes" id="UP000027866"/>
    </source>
</evidence>
<dbReference type="RefSeq" id="WP_034905691.1">
    <property type="nucleotide sequence ID" value="NZ_CP017057.1"/>
</dbReference>
<dbReference type="OrthoDB" id="7432499at2"/>